<dbReference type="PROSITE" id="PS00675">
    <property type="entry name" value="SIGMA54_INTERACT_1"/>
    <property type="match status" value="1"/>
</dbReference>
<keyword evidence="2" id="KW-0067">ATP-binding</keyword>
<evidence type="ECO:0000256" key="2">
    <source>
        <dbReference type="ARBA" id="ARBA00022840"/>
    </source>
</evidence>
<protein>
    <submittedName>
        <fullName evidence="6">Sigma 54-interacting transcriptional regulator</fullName>
    </submittedName>
</protein>
<dbReference type="InterPro" id="IPR025944">
    <property type="entry name" value="Sigma_54_int_dom_CS"/>
</dbReference>
<dbReference type="Pfam" id="PF00158">
    <property type="entry name" value="Sigma54_activat"/>
    <property type="match status" value="1"/>
</dbReference>
<evidence type="ECO:0000313" key="6">
    <source>
        <dbReference type="EMBL" id="WOJ93595.1"/>
    </source>
</evidence>
<dbReference type="EMBL" id="CP136864">
    <property type="protein sequence ID" value="WOJ93595.1"/>
    <property type="molecule type" value="Genomic_DNA"/>
</dbReference>
<dbReference type="InterPro" id="IPR010524">
    <property type="entry name" value="Sig_transdc_resp-reg_PrpR_N"/>
</dbReference>
<dbReference type="SMART" id="SM00382">
    <property type="entry name" value="AAA"/>
    <property type="match status" value="1"/>
</dbReference>
<proteinExistence type="predicted"/>
<organism evidence="6 7">
    <name type="scientific">Congregibacter variabilis</name>
    <dbReference type="NCBI Taxonomy" id="3081200"/>
    <lineage>
        <taxon>Bacteria</taxon>
        <taxon>Pseudomonadati</taxon>
        <taxon>Pseudomonadota</taxon>
        <taxon>Gammaproteobacteria</taxon>
        <taxon>Cellvibrionales</taxon>
        <taxon>Halieaceae</taxon>
        <taxon>Congregibacter</taxon>
    </lineage>
</organism>
<dbReference type="Gene3D" id="3.40.50.300">
    <property type="entry name" value="P-loop containing nucleotide triphosphate hydrolases"/>
    <property type="match status" value="1"/>
</dbReference>
<dbReference type="PANTHER" id="PTHR32071:SF81">
    <property type="entry name" value="PROPIONATE CATABOLISM OPERON REGULATORY PROTEIN"/>
    <property type="match status" value="1"/>
</dbReference>
<gene>
    <name evidence="6" type="ORF">R0135_00150</name>
</gene>
<evidence type="ECO:0000256" key="1">
    <source>
        <dbReference type="ARBA" id="ARBA00022741"/>
    </source>
</evidence>
<evidence type="ECO:0000256" key="3">
    <source>
        <dbReference type="ARBA" id="ARBA00023015"/>
    </source>
</evidence>
<dbReference type="PROSITE" id="PS50045">
    <property type="entry name" value="SIGMA54_INTERACT_4"/>
    <property type="match status" value="1"/>
</dbReference>
<dbReference type="Gene3D" id="1.10.10.60">
    <property type="entry name" value="Homeodomain-like"/>
    <property type="match status" value="1"/>
</dbReference>
<reference evidence="6 7" key="1">
    <citation type="submission" date="2023-10" db="EMBL/GenBank/DDBJ databases">
        <title>Two novel species belonging to the OM43/NOR5 clade.</title>
        <authorList>
            <person name="Park M."/>
        </authorList>
    </citation>
    <scope>NUCLEOTIDE SEQUENCE [LARGE SCALE GENOMIC DNA]</scope>
    <source>
        <strain evidence="6 7">IMCC43200</strain>
    </source>
</reference>
<dbReference type="PROSITE" id="PS00688">
    <property type="entry name" value="SIGMA54_INTERACT_3"/>
    <property type="match status" value="1"/>
</dbReference>
<dbReference type="RefSeq" id="WP_407348238.1">
    <property type="nucleotide sequence ID" value="NZ_CP136864.1"/>
</dbReference>
<dbReference type="Pfam" id="PF25601">
    <property type="entry name" value="AAA_lid_14"/>
    <property type="match status" value="1"/>
</dbReference>
<dbReference type="SUPFAM" id="SSF52540">
    <property type="entry name" value="P-loop containing nucleoside triphosphate hydrolases"/>
    <property type="match status" value="1"/>
</dbReference>
<dbReference type="InterPro" id="IPR003593">
    <property type="entry name" value="AAA+_ATPase"/>
</dbReference>
<dbReference type="InterPro" id="IPR027417">
    <property type="entry name" value="P-loop_NTPase"/>
</dbReference>
<dbReference type="Gene3D" id="3.40.50.2300">
    <property type="match status" value="1"/>
</dbReference>
<dbReference type="SUPFAM" id="SSF46689">
    <property type="entry name" value="Homeodomain-like"/>
    <property type="match status" value="1"/>
</dbReference>
<keyword evidence="1" id="KW-0547">Nucleotide-binding</keyword>
<feature type="domain" description="Sigma-54 factor interaction" evidence="5">
    <location>
        <begin position="206"/>
        <end position="438"/>
    </location>
</feature>
<accession>A0ABZ0I381</accession>
<keyword evidence="4" id="KW-0804">Transcription</keyword>
<dbReference type="Gene3D" id="3.40.50.10660">
    <property type="entry name" value="PrpR receptor domain-like"/>
    <property type="match status" value="1"/>
</dbReference>
<evidence type="ECO:0000256" key="4">
    <source>
        <dbReference type="ARBA" id="ARBA00023163"/>
    </source>
</evidence>
<dbReference type="Proteomes" id="UP001626537">
    <property type="component" value="Chromosome"/>
</dbReference>
<dbReference type="SUPFAM" id="SSF159800">
    <property type="entry name" value="PrpR receptor domain-like"/>
    <property type="match status" value="1"/>
</dbReference>
<evidence type="ECO:0000259" key="5">
    <source>
        <dbReference type="PROSITE" id="PS50045"/>
    </source>
</evidence>
<dbReference type="Pfam" id="PF02954">
    <property type="entry name" value="HTH_8"/>
    <property type="match status" value="1"/>
</dbReference>
<dbReference type="PANTHER" id="PTHR32071">
    <property type="entry name" value="TRANSCRIPTIONAL REGULATORY PROTEIN"/>
    <property type="match status" value="1"/>
</dbReference>
<evidence type="ECO:0000313" key="7">
    <source>
        <dbReference type="Proteomes" id="UP001626537"/>
    </source>
</evidence>
<dbReference type="InterPro" id="IPR058031">
    <property type="entry name" value="AAA_lid_NorR"/>
</dbReference>
<dbReference type="Gene3D" id="1.10.8.60">
    <property type="match status" value="1"/>
</dbReference>
<dbReference type="InterPro" id="IPR009057">
    <property type="entry name" value="Homeodomain-like_sf"/>
</dbReference>
<dbReference type="InterPro" id="IPR002197">
    <property type="entry name" value="HTH_Fis"/>
</dbReference>
<dbReference type="InterPro" id="IPR025662">
    <property type="entry name" value="Sigma_54_int_dom_ATP-bd_1"/>
</dbReference>
<dbReference type="InterPro" id="IPR002078">
    <property type="entry name" value="Sigma_54_int"/>
</dbReference>
<dbReference type="CDD" id="cd00009">
    <property type="entry name" value="AAA"/>
    <property type="match status" value="1"/>
</dbReference>
<dbReference type="Pfam" id="PF06506">
    <property type="entry name" value="PrpR_N"/>
    <property type="match status" value="1"/>
</dbReference>
<keyword evidence="7" id="KW-1185">Reference proteome</keyword>
<sequence length="534" mass="59024">MSNRARILLIGYRKFSELINSVIAEYKDEAEIIMVESVASGSVDYQALVKEHQPDVVASAGSNAAFLKNSLKIPVLSQPVTDTDIIDAVARARRIGARVHVFTYAPKPEPESRLFTALPSLIGDGLKHETYTTTDEAAERLLAMAAADSADVVVGPSYICELASRRGLPAVLLYSRESARQMLDEALRQARVRSAERREAQQPGRFVIDSPQMSRVAELARTYARGNAAVLLQGESGTGKEHIARELHQASDYRDGALVAINCGSIPNELFESELFGYVDGAFTSSRRGGRVGLVEQANGGVLYLDEIGEMPLSQQVKLLRVLQERSVRPVGSTRELTLDFKVIAATNSNLQAAVDAGTFRDDLYYRLNVFTLRLPPLRERPEDVAAIAQYYLREYAQQYEAELDVAALMQKLTGPFMKYRWPGNVRELQNFAERLAVNAAHGVAIEELSLEELLPELLAPQQGEEIPPGLLKEQEARAIADAMHRFAGDKTAVSRELGISPTTLWRRLKEMDWNEGFGTGRAGDKKSKQYSRG</sequence>
<name>A0ABZ0I381_9GAMM</name>
<keyword evidence="3" id="KW-0805">Transcription regulation</keyword>